<evidence type="ECO:0000256" key="5">
    <source>
        <dbReference type="ARBA" id="ARBA00022824"/>
    </source>
</evidence>
<keyword evidence="10" id="KW-1185">Reference proteome</keyword>
<organism evidence="9 10">
    <name type="scientific">Malassezia psittaci</name>
    <dbReference type="NCBI Taxonomy" id="1821823"/>
    <lineage>
        <taxon>Eukaryota</taxon>
        <taxon>Fungi</taxon>
        <taxon>Dikarya</taxon>
        <taxon>Basidiomycota</taxon>
        <taxon>Ustilaginomycotina</taxon>
        <taxon>Malasseziomycetes</taxon>
        <taxon>Malasseziales</taxon>
        <taxon>Malasseziaceae</taxon>
        <taxon>Malassezia</taxon>
    </lineage>
</organism>
<keyword evidence="4 8" id="KW-0812">Transmembrane</keyword>
<evidence type="ECO:0000256" key="2">
    <source>
        <dbReference type="ARBA" id="ARBA00007324"/>
    </source>
</evidence>
<feature type="transmembrane region" description="Helical" evidence="8">
    <location>
        <begin position="67"/>
        <end position="86"/>
    </location>
</feature>
<dbReference type="InterPro" id="IPR009582">
    <property type="entry name" value="Spc2/SPCS2"/>
</dbReference>
<gene>
    <name evidence="9" type="ORF">MPSI1_003477</name>
</gene>
<feature type="transmembrane region" description="Helical" evidence="8">
    <location>
        <begin position="98"/>
        <end position="116"/>
    </location>
</feature>
<comment type="similarity">
    <text evidence="2">Belongs to the SPCS2 family.</text>
</comment>
<evidence type="ECO:0000256" key="3">
    <source>
        <dbReference type="ARBA" id="ARBA00017057"/>
    </source>
</evidence>
<evidence type="ECO:0000256" key="4">
    <source>
        <dbReference type="ARBA" id="ARBA00022692"/>
    </source>
</evidence>
<evidence type="ECO:0000256" key="8">
    <source>
        <dbReference type="SAM" id="Phobius"/>
    </source>
</evidence>
<dbReference type="GO" id="GO:0005787">
    <property type="term" value="C:signal peptidase complex"/>
    <property type="evidence" value="ECO:0007669"/>
    <property type="project" value="InterPro"/>
</dbReference>
<dbReference type="GO" id="GO:0006465">
    <property type="term" value="P:signal peptide processing"/>
    <property type="evidence" value="ECO:0007669"/>
    <property type="project" value="InterPro"/>
</dbReference>
<evidence type="ECO:0000256" key="1">
    <source>
        <dbReference type="ARBA" id="ARBA00004477"/>
    </source>
</evidence>
<protein>
    <recommendedName>
        <fullName evidence="3">Signal peptidase complex subunit 2</fullName>
    </recommendedName>
</protein>
<keyword evidence="6 8" id="KW-1133">Transmembrane helix</keyword>
<proteinExistence type="inferred from homology"/>
<dbReference type="Pfam" id="PF06703">
    <property type="entry name" value="SPC25"/>
    <property type="match status" value="1"/>
</dbReference>
<evidence type="ECO:0000313" key="10">
    <source>
        <dbReference type="Proteomes" id="UP001214628"/>
    </source>
</evidence>
<evidence type="ECO:0000256" key="7">
    <source>
        <dbReference type="ARBA" id="ARBA00023136"/>
    </source>
</evidence>
<dbReference type="AlphaFoldDB" id="A0AAF0JM56"/>
<keyword evidence="5" id="KW-0256">Endoplasmic reticulum</keyword>
<dbReference type="Proteomes" id="UP001214628">
    <property type="component" value="Chromosome 6"/>
</dbReference>
<evidence type="ECO:0000256" key="6">
    <source>
        <dbReference type="ARBA" id="ARBA00022989"/>
    </source>
</evidence>
<accession>A0AAF0JM56</accession>
<keyword evidence="7 8" id="KW-0472">Membrane</keyword>
<sequence>MSDALQEKRLTCNTASVKDTKYFCDDCVERLLTQSPNAQLNASKKGKKRDEIPFKPFEANHKVDDTLMGLSLLGSIVMLATTGYVYLQKVDWHIARQYYMVAISLFLILLLIQSLIKYQVGAVVFQGSRRDISSDVIESIKVIAMPAGPATESGQVASDKRPILLPPSYHLELNITRKSKSQGKVLMQKRDHVVLGHFGEWFTESGEFVEPVFRQRLLTSVQRVCGE</sequence>
<evidence type="ECO:0000313" key="9">
    <source>
        <dbReference type="EMBL" id="WFD44806.1"/>
    </source>
</evidence>
<dbReference type="EMBL" id="CP118380">
    <property type="protein sequence ID" value="WFD44806.1"/>
    <property type="molecule type" value="Genomic_DNA"/>
</dbReference>
<comment type="subcellular location">
    <subcellularLocation>
        <location evidence="1">Endoplasmic reticulum membrane</location>
        <topology evidence="1">Multi-pass membrane protein</topology>
    </subcellularLocation>
</comment>
<reference evidence="9" key="1">
    <citation type="submission" date="2023-02" db="EMBL/GenBank/DDBJ databases">
        <title>Mating type loci evolution in Malassezia.</title>
        <authorList>
            <person name="Coelho M.A."/>
        </authorList>
    </citation>
    <scope>NUCLEOTIDE SEQUENCE</scope>
    <source>
        <strain evidence="9">CBS 14136</strain>
    </source>
</reference>
<name>A0AAF0JM56_9BASI</name>